<keyword evidence="1" id="KW-0472">Membrane</keyword>
<keyword evidence="1" id="KW-0812">Transmembrane</keyword>
<feature type="transmembrane region" description="Helical" evidence="1">
    <location>
        <begin position="7"/>
        <end position="29"/>
    </location>
</feature>
<proteinExistence type="predicted"/>
<comment type="caution">
    <text evidence="2">The sequence shown here is derived from an EMBL/GenBank/DDBJ whole genome shotgun (WGS) entry which is preliminary data.</text>
</comment>
<dbReference type="AlphaFoldDB" id="A0A0F9JSL8"/>
<keyword evidence="1" id="KW-1133">Transmembrane helix</keyword>
<evidence type="ECO:0000256" key="1">
    <source>
        <dbReference type="SAM" id="Phobius"/>
    </source>
</evidence>
<gene>
    <name evidence="2" type="ORF">LCGC14_1721810</name>
</gene>
<reference evidence="2" key="1">
    <citation type="journal article" date="2015" name="Nature">
        <title>Complex archaea that bridge the gap between prokaryotes and eukaryotes.</title>
        <authorList>
            <person name="Spang A."/>
            <person name="Saw J.H."/>
            <person name="Jorgensen S.L."/>
            <person name="Zaremba-Niedzwiedzka K."/>
            <person name="Martijn J."/>
            <person name="Lind A.E."/>
            <person name="van Eijk R."/>
            <person name="Schleper C."/>
            <person name="Guy L."/>
            <person name="Ettema T.J."/>
        </authorList>
    </citation>
    <scope>NUCLEOTIDE SEQUENCE</scope>
</reference>
<protein>
    <submittedName>
        <fullName evidence="2">Uncharacterized protein</fullName>
    </submittedName>
</protein>
<accession>A0A0F9JSL8</accession>
<sequence>MDDTDKFSVILLAITLAFFVGAFSTKWGLLFK</sequence>
<name>A0A0F9JSL8_9ZZZZ</name>
<evidence type="ECO:0000313" key="2">
    <source>
        <dbReference type="EMBL" id="KKM10464.1"/>
    </source>
</evidence>
<organism evidence="2">
    <name type="scientific">marine sediment metagenome</name>
    <dbReference type="NCBI Taxonomy" id="412755"/>
    <lineage>
        <taxon>unclassified sequences</taxon>
        <taxon>metagenomes</taxon>
        <taxon>ecological metagenomes</taxon>
    </lineage>
</organism>
<dbReference type="EMBL" id="LAZR01015507">
    <property type="protein sequence ID" value="KKM10464.1"/>
    <property type="molecule type" value="Genomic_DNA"/>
</dbReference>